<evidence type="ECO:0000256" key="3">
    <source>
        <dbReference type="ARBA" id="ARBA00013163"/>
    </source>
</evidence>
<dbReference type="EC" id="6.1.1.3" evidence="3"/>
<protein>
    <recommendedName>
        <fullName evidence="3">threonine--tRNA ligase</fullName>
        <ecNumber evidence="3">6.1.1.3</ecNumber>
    </recommendedName>
    <alternativeName>
        <fullName evidence="11">Threonyl-tRNA synthetase</fullName>
    </alternativeName>
</protein>
<dbReference type="STRING" id="946362.F2UTF5"/>
<dbReference type="SUPFAM" id="SSF52954">
    <property type="entry name" value="Class II aaRS ABD-related"/>
    <property type="match status" value="1"/>
</dbReference>
<dbReference type="AlphaFoldDB" id="F2UTF5"/>
<evidence type="ECO:0000256" key="5">
    <source>
        <dbReference type="ARBA" id="ARBA00022741"/>
    </source>
</evidence>
<evidence type="ECO:0000256" key="10">
    <source>
        <dbReference type="ARBA" id="ARBA00023146"/>
    </source>
</evidence>
<evidence type="ECO:0000256" key="1">
    <source>
        <dbReference type="ARBA" id="ARBA00004305"/>
    </source>
</evidence>
<keyword evidence="6" id="KW-0067">ATP-binding</keyword>
<proteinExistence type="inferred from homology"/>
<dbReference type="Pfam" id="PF00587">
    <property type="entry name" value="tRNA-synt_2b"/>
    <property type="match status" value="1"/>
</dbReference>
<dbReference type="Pfam" id="PF03129">
    <property type="entry name" value="HGTP_anticodon"/>
    <property type="match status" value="1"/>
</dbReference>
<dbReference type="Gene3D" id="3.30.980.10">
    <property type="entry name" value="Threonyl-trna Synthetase, Chain A, domain 2"/>
    <property type="match status" value="1"/>
</dbReference>
<dbReference type="OMA" id="KDSHEYA"/>
<keyword evidence="10 14" id="KW-0030">Aminoacyl-tRNA synthetase</keyword>
<dbReference type="InterPro" id="IPR045864">
    <property type="entry name" value="aa-tRNA-synth_II/BPL/LPL"/>
</dbReference>
<dbReference type="InterPro" id="IPR033728">
    <property type="entry name" value="ThrRS_core"/>
</dbReference>
<dbReference type="CDD" id="cd00771">
    <property type="entry name" value="ThrRS_core"/>
    <property type="match status" value="1"/>
</dbReference>
<dbReference type="PANTHER" id="PTHR11451">
    <property type="entry name" value="THREONINE-TRNA LIGASE"/>
    <property type="match status" value="1"/>
</dbReference>
<dbReference type="InterPro" id="IPR018163">
    <property type="entry name" value="Thr/Ala-tRNA-synth_IIc_edit"/>
</dbReference>
<name>F2UTF5_SALR5</name>
<dbReference type="NCBIfam" id="TIGR00418">
    <property type="entry name" value="thrS"/>
    <property type="match status" value="1"/>
</dbReference>
<comment type="similarity">
    <text evidence="2">Belongs to the class-II aminoacyl-tRNA synthetase family.</text>
</comment>
<reference evidence="14" key="1">
    <citation type="submission" date="2009-08" db="EMBL/GenBank/DDBJ databases">
        <title>Annotation of Salpingoeca rosetta.</title>
        <authorList>
            <consortium name="The Broad Institute Genome Sequencing Platform"/>
            <person name="Russ C."/>
            <person name="Cuomo C."/>
            <person name="Burger G."/>
            <person name="Gray M.W."/>
            <person name="Holland P.W.H."/>
            <person name="King N."/>
            <person name="Lang F.B.F."/>
            <person name="Roger A.J."/>
            <person name="Ruiz-Trillo I."/>
            <person name="Young S.K."/>
            <person name="Zeng Q."/>
            <person name="Gargeya S."/>
            <person name="Alvarado L."/>
            <person name="Berlin A."/>
            <person name="Chapman S.B."/>
            <person name="Chen Z."/>
            <person name="Freedman E."/>
            <person name="Gellesch M."/>
            <person name="Goldberg J."/>
            <person name="Griggs A."/>
            <person name="Gujja S."/>
            <person name="Heilman E."/>
            <person name="Heiman D."/>
            <person name="Howarth C."/>
            <person name="Mehta T."/>
            <person name="Neiman D."/>
            <person name="Pearson M."/>
            <person name="Roberts A."/>
            <person name="Saif S."/>
            <person name="Shea T."/>
            <person name="Shenoy N."/>
            <person name="Sisk P."/>
            <person name="Stolte C."/>
            <person name="Sykes S."/>
            <person name="White J."/>
            <person name="Yandava C."/>
            <person name="Haas B."/>
            <person name="Nusbaum C."/>
            <person name="Birren B."/>
        </authorList>
    </citation>
    <scope>NUCLEOTIDE SEQUENCE [LARGE SCALE GENOMIC DNA]</scope>
    <source>
        <strain evidence="14">ATCC 50818</strain>
    </source>
</reference>
<dbReference type="PRINTS" id="PR01047">
    <property type="entry name" value="TRNASYNTHTHR"/>
</dbReference>
<evidence type="ECO:0000256" key="8">
    <source>
        <dbReference type="ARBA" id="ARBA00022946"/>
    </source>
</evidence>
<evidence type="ECO:0000256" key="4">
    <source>
        <dbReference type="ARBA" id="ARBA00022598"/>
    </source>
</evidence>
<evidence type="ECO:0000313" key="15">
    <source>
        <dbReference type="Proteomes" id="UP000007799"/>
    </source>
</evidence>
<dbReference type="Proteomes" id="UP000007799">
    <property type="component" value="Unassembled WGS sequence"/>
</dbReference>
<dbReference type="SUPFAM" id="SSF55681">
    <property type="entry name" value="Class II aaRS and biotin synthetases"/>
    <property type="match status" value="1"/>
</dbReference>
<evidence type="ECO:0000256" key="11">
    <source>
        <dbReference type="ARBA" id="ARBA00031900"/>
    </source>
</evidence>
<dbReference type="RefSeq" id="XP_004987550.1">
    <property type="nucleotide sequence ID" value="XM_004987493.1"/>
</dbReference>
<dbReference type="InterPro" id="IPR036621">
    <property type="entry name" value="Anticodon-bd_dom_sf"/>
</dbReference>
<dbReference type="GO" id="GO:0005759">
    <property type="term" value="C:mitochondrial matrix"/>
    <property type="evidence" value="ECO:0007669"/>
    <property type="project" value="UniProtKB-SubCell"/>
</dbReference>
<keyword evidence="15" id="KW-1185">Reference proteome</keyword>
<gene>
    <name evidence="14" type="ORF">PTSG_11437</name>
</gene>
<dbReference type="GeneID" id="16068068"/>
<evidence type="ECO:0000256" key="7">
    <source>
        <dbReference type="ARBA" id="ARBA00022917"/>
    </source>
</evidence>
<comment type="subcellular location">
    <subcellularLocation>
        <location evidence="1">Mitochondrion matrix</location>
    </subcellularLocation>
</comment>
<dbReference type="PANTHER" id="PTHR11451:SF44">
    <property type="entry name" value="THREONINE--TRNA LIGASE, CHLOROPLASTIC_MITOCHONDRIAL 2"/>
    <property type="match status" value="1"/>
</dbReference>
<dbReference type="OrthoDB" id="5423599at2759"/>
<feature type="domain" description="Aminoacyl-transfer RNA synthetases class-II family profile" evidence="13">
    <location>
        <begin position="188"/>
        <end position="469"/>
    </location>
</feature>
<evidence type="ECO:0000256" key="6">
    <source>
        <dbReference type="ARBA" id="ARBA00022840"/>
    </source>
</evidence>
<dbReference type="InterPro" id="IPR002320">
    <property type="entry name" value="Thr-tRNA-ligase_IIa"/>
</dbReference>
<dbReference type="KEGG" id="sre:PTSG_11437"/>
<evidence type="ECO:0000256" key="2">
    <source>
        <dbReference type="ARBA" id="ARBA00008226"/>
    </source>
</evidence>
<keyword evidence="9" id="KW-0496">Mitochondrion</keyword>
<dbReference type="GO" id="GO:0005524">
    <property type="term" value="F:ATP binding"/>
    <property type="evidence" value="ECO:0007669"/>
    <property type="project" value="UniProtKB-KW"/>
</dbReference>
<evidence type="ECO:0000256" key="9">
    <source>
        <dbReference type="ARBA" id="ARBA00023128"/>
    </source>
</evidence>
<evidence type="ECO:0000256" key="12">
    <source>
        <dbReference type="ARBA" id="ARBA00049515"/>
    </source>
</evidence>
<dbReference type="EMBL" id="GL833031">
    <property type="protein sequence ID" value="EGD82837.1"/>
    <property type="molecule type" value="Genomic_DNA"/>
</dbReference>
<dbReference type="InterPro" id="IPR006195">
    <property type="entry name" value="aa-tRNA-synth_II"/>
</dbReference>
<dbReference type="InParanoid" id="F2UTF5"/>
<keyword evidence="4" id="KW-0436">Ligase</keyword>
<dbReference type="InterPro" id="IPR004154">
    <property type="entry name" value="Anticodon-bd"/>
</dbReference>
<keyword evidence="5" id="KW-0547">Nucleotide-binding</keyword>
<dbReference type="SUPFAM" id="SSF55186">
    <property type="entry name" value="ThrRS/AlaRS common domain"/>
    <property type="match status" value="1"/>
</dbReference>
<dbReference type="InterPro" id="IPR002314">
    <property type="entry name" value="aa-tRNA-synt_IIb"/>
</dbReference>
<keyword evidence="7" id="KW-0648">Protein biosynthesis</keyword>
<evidence type="ECO:0000259" key="13">
    <source>
        <dbReference type="PROSITE" id="PS50862"/>
    </source>
</evidence>
<sequence>MPERLRAGFFYEGHLKHGQTVNTDALAQVEKHMHELCRLQHDLQRIDVTPEQALDVFCDNPFKQHFIHRAQQQGETSISIYKLASFVDLCEGPHIRNLRPFSSKTIALTSTSQAEFDWSGREEMKPDNWDTHTPLTRTYGICFPSKQMFRHWKRDVEEREKYNHSAVGKSLSIFMQHDTSPGAPFFLPHGVRLLHRLTDLIRRQFRIRGYEEVMTPLVFSQKLWETSGHWDHYRDDMYRVMGFDEKSSGNGGNDDDDDDEYLRGLKPMNCPAHCLIFKHTKRSHHDLPLRLGEFSALHRNEASGALAGLTRVRQFHQDDAHIFCTEEQIQQEVAGCLDFVRTVYDACGFTYSLTFSTRPDEFTGDISTWDRAEAQLRACLDAAHIDFDINEGDGAFYGPKIDVYLEDRMGRRHQSATIQLDFQLPQRFDLNFTDAAMMQQRPVIIHRAILGSLERMTAVLLEHTRGHLPLWCSPRQVAVLSVSSASRAAAAAVHRQLVSDGLHAETFLEDTTIARKVRAAEQLKFNAIIVVGDEEAKTGKFSVRWRDHDKRLAPLSPALQRILRDDRECLQATTHQTTSGDSDDNQFTLADISAAIQRRMHAMG</sequence>
<dbReference type="Gene3D" id="3.30.930.10">
    <property type="entry name" value="Bira Bifunctional Protein, Domain 2"/>
    <property type="match status" value="1"/>
</dbReference>
<organism evidence="15">
    <name type="scientific">Salpingoeca rosetta (strain ATCC 50818 / BSB-021)</name>
    <dbReference type="NCBI Taxonomy" id="946362"/>
    <lineage>
        <taxon>Eukaryota</taxon>
        <taxon>Choanoflagellata</taxon>
        <taxon>Craspedida</taxon>
        <taxon>Salpingoecidae</taxon>
        <taxon>Salpingoeca</taxon>
    </lineage>
</organism>
<dbReference type="FunFam" id="3.30.930.10:FF:000039">
    <property type="entry name" value="Threonyl-tRNA synthetase, mitochondrial"/>
    <property type="match status" value="1"/>
</dbReference>
<comment type="catalytic activity">
    <reaction evidence="12">
        <text>tRNA(Thr) + L-threonine + ATP = L-threonyl-tRNA(Thr) + AMP + diphosphate + H(+)</text>
        <dbReference type="Rhea" id="RHEA:24624"/>
        <dbReference type="Rhea" id="RHEA-COMP:9670"/>
        <dbReference type="Rhea" id="RHEA-COMP:9704"/>
        <dbReference type="ChEBI" id="CHEBI:15378"/>
        <dbReference type="ChEBI" id="CHEBI:30616"/>
        <dbReference type="ChEBI" id="CHEBI:33019"/>
        <dbReference type="ChEBI" id="CHEBI:57926"/>
        <dbReference type="ChEBI" id="CHEBI:78442"/>
        <dbReference type="ChEBI" id="CHEBI:78534"/>
        <dbReference type="ChEBI" id="CHEBI:456215"/>
        <dbReference type="EC" id="6.1.1.3"/>
    </reaction>
</comment>
<accession>F2UTF5</accession>
<evidence type="ECO:0000313" key="14">
    <source>
        <dbReference type="EMBL" id="EGD82837.1"/>
    </source>
</evidence>
<dbReference type="Gene3D" id="3.40.50.800">
    <property type="entry name" value="Anticodon-binding domain"/>
    <property type="match status" value="1"/>
</dbReference>
<keyword evidence="8" id="KW-0809">Transit peptide</keyword>
<dbReference type="GO" id="GO:0006435">
    <property type="term" value="P:threonyl-tRNA aminoacylation"/>
    <property type="evidence" value="ECO:0007669"/>
    <property type="project" value="InterPro"/>
</dbReference>
<dbReference type="PROSITE" id="PS50862">
    <property type="entry name" value="AA_TRNA_LIGASE_II"/>
    <property type="match status" value="1"/>
</dbReference>
<dbReference type="GO" id="GO:0004829">
    <property type="term" value="F:threonine-tRNA ligase activity"/>
    <property type="evidence" value="ECO:0007669"/>
    <property type="project" value="UniProtKB-EC"/>
</dbReference>
<dbReference type="eggNOG" id="KOG1637">
    <property type="taxonomic scope" value="Eukaryota"/>
</dbReference>